<keyword evidence="2" id="KW-1185">Reference proteome</keyword>
<accession>A0A6L6XS19</accession>
<dbReference type="EMBL" id="WSEK01000004">
    <property type="protein sequence ID" value="MVQ49377.1"/>
    <property type="molecule type" value="Genomic_DNA"/>
</dbReference>
<comment type="caution">
    <text evidence="1">The sequence shown here is derived from an EMBL/GenBank/DDBJ whole genome shotgun (WGS) entry which is preliminary data.</text>
</comment>
<evidence type="ECO:0000313" key="1">
    <source>
        <dbReference type="EMBL" id="MVQ49377.1"/>
    </source>
</evidence>
<reference evidence="1 2" key="1">
    <citation type="submission" date="2019-12" db="EMBL/GenBank/DDBJ databases">
        <authorList>
            <person name="Huq M.A."/>
        </authorList>
    </citation>
    <scope>NUCLEOTIDE SEQUENCE [LARGE SCALE GENOMIC DNA]</scope>
    <source>
        <strain evidence="1 2">MAH-18</strain>
    </source>
</reference>
<sequence>MSYEVLVDNLRAAAVRYRAVASSLGADGVKITHVDPTSFGHIELAAWVKAIAEQCDAATKALHDGAVSLAEGLESAAHHYETTDVSVGRTFQSPFSGGLLDPTSPFASGPTP</sequence>
<dbReference type="AlphaFoldDB" id="A0A6L6XS19"/>
<evidence type="ECO:0000313" key="2">
    <source>
        <dbReference type="Proteomes" id="UP000473525"/>
    </source>
</evidence>
<protein>
    <submittedName>
        <fullName evidence="1">Uncharacterized protein</fullName>
    </submittedName>
</protein>
<dbReference type="RefSeq" id="WP_157341988.1">
    <property type="nucleotide sequence ID" value="NZ_WSEK01000004.1"/>
</dbReference>
<name>A0A6L6XS19_9ACTN</name>
<proteinExistence type="predicted"/>
<gene>
    <name evidence="1" type="ORF">GON03_09300</name>
</gene>
<organism evidence="1 2">
    <name type="scientific">Nocardioides agri</name>
    <dbReference type="NCBI Taxonomy" id="2682843"/>
    <lineage>
        <taxon>Bacteria</taxon>
        <taxon>Bacillati</taxon>
        <taxon>Actinomycetota</taxon>
        <taxon>Actinomycetes</taxon>
        <taxon>Propionibacteriales</taxon>
        <taxon>Nocardioidaceae</taxon>
        <taxon>Nocardioides</taxon>
    </lineage>
</organism>
<dbReference type="Proteomes" id="UP000473525">
    <property type="component" value="Unassembled WGS sequence"/>
</dbReference>